<sequence length="161" mass="17697">MGNFSLPEVFKIVQCHEPETADAIDSTSDIISCKNLKKLWVVFHHYSGGGDLDFVVTWYECTDVAGGTTAIITATSPIWYNTDTSAADLLTRATDAATFTIDTTLQKDQIWVLEWDPALFSAGYDCFHIVTTGGHASNHCSIMYFGLPRYQSDVVVSAITD</sequence>
<organism evidence="2">
    <name type="scientific">viral metagenome</name>
    <dbReference type="NCBI Taxonomy" id="1070528"/>
    <lineage>
        <taxon>unclassified sequences</taxon>
        <taxon>metagenomes</taxon>
        <taxon>organismal metagenomes</taxon>
    </lineage>
</organism>
<evidence type="ECO:0000313" key="1">
    <source>
        <dbReference type="EMBL" id="QJA78415.1"/>
    </source>
</evidence>
<proteinExistence type="predicted"/>
<accession>A0A6M3L5J1</accession>
<reference evidence="2" key="1">
    <citation type="submission" date="2020-03" db="EMBL/GenBank/DDBJ databases">
        <title>The deep terrestrial virosphere.</title>
        <authorList>
            <person name="Holmfeldt K."/>
            <person name="Nilsson E."/>
            <person name="Simone D."/>
            <person name="Lopez-Fernandez M."/>
            <person name="Wu X."/>
            <person name="de Brujin I."/>
            <person name="Lundin D."/>
            <person name="Andersson A."/>
            <person name="Bertilsson S."/>
            <person name="Dopson M."/>
        </authorList>
    </citation>
    <scope>NUCLEOTIDE SEQUENCE</scope>
    <source>
        <strain evidence="1">MM415A01072</strain>
        <strain evidence="2">MM415B02516</strain>
    </source>
</reference>
<name>A0A6M3L5J1_9ZZZZ</name>
<dbReference type="EMBL" id="MT142862">
    <property type="protein sequence ID" value="QJA89683.1"/>
    <property type="molecule type" value="Genomic_DNA"/>
</dbReference>
<evidence type="ECO:0000313" key="2">
    <source>
        <dbReference type="EMBL" id="QJA89683.1"/>
    </source>
</evidence>
<dbReference type="EMBL" id="MT142336">
    <property type="protein sequence ID" value="QJA78415.1"/>
    <property type="molecule type" value="Genomic_DNA"/>
</dbReference>
<gene>
    <name evidence="1" type="ORF">MM415A01072_0002</name>
    <name evidence="2" type="ORF">MM415B02516_0002</name>
</gene>
<protein>
    <submittedName>
        <fullName evidence="2">Uncharacterized protein</fullName>
    </submittedName>
</protein>
<dbReference type="AlphaFoldDB" id="A0A6M3L5J1"/>